<accession>A0A167KW70</accession>
<dbReference type="EMBL" id="KV417291">
    <property type="protein sequence ID" value="KZO95078.1"/>
    <property type="molecule type" value="Genomic_DNA"/>
</dbReference>
<proteinExistence type="predicted"/>
<dbReference type="STRING" id="1330018.A0A167KW70"/>
<dbReference type="InterPro" id="IPR032675">
    <property type="entry name" value="LRR_dom_sf"/>
</dbReference>
<dbReference type="OrthoDB" id="2447803at2759"/>
<dbReference type="AlphaFoldDB" id="A0A167KW70"/>
<gene>
    <name evidence="1" type="ORF">CALVIDRAFT_538543</name>
</gene>
<evidence type="ECO:0000313" key="1">
    <source>
        <dbReference type="EMBL" id="KZO95078.1"/>
    </source>
</evidence>
<evidence type="ECO:0000313" key="2">
    <source>
        <dbReference type="Proteomes" id="UP000076738"/>
    </source>
</evidence>
<dbReference type="Proteomes" id="UP000076738">
    <property type="component" value="Unassembled WGS sequence"/>
</dbReference>
<sequence>MRMSRTHHAMFRALLEPVTFATAPVLPKFASVRYSGADDVGATSAQHLNSPNLQPGIAIAHDMSVSMDGFPSGLDKGPRDATLNIPELISAIAQQVDDQRTLVAFACSSKGFTDICLGWLWQEPVFNGSPLITMLNLFRGEIGTSLQESQDPDLQVSDKEFERFDYYAKFIRSINLWHHGREAYVARILTSSRFGVWLFPSLVDLRLGATGEELETVRAYLTPTLRSLWLNHWDGQGGREITPNPALKKTLIQVCHLADLESLDMADTLYTPMEDDPDLVKGFAQLASQLVEFRSQSFLTLPAVFETLSLSLKLRSVFLNTTNRGSLYVPLMPIVRALREHFPMLDTLGLYCTMEQAVTVFDNLDRSIPHINLKISTAMEAGDLHAVVSSIFSSIDTLRSLRISSAGNLHRYADPPIRLSEVLAPLRACRELRKLEIILSFSGDQMMHNDEIAQFFRAWPDLELCTILNDAEGDLVAVEGEDTSFGLSLDAVLSAARYCPQLKELTLPFVDTTNIPDADGVPRTDHAMTFQLSSTHVHNLPEVTAFMAQLWRGVDVITSGCEHFRATRTIL</sequence>
<keyword evidence="2" id="KW-1185">Reference proteome</keyword>
<protein>
    <submittedName>
        <fullName evidence="1">Uncharacterized protein</fullName>
    </submittedName>
</protein>
<name>A0A167KW70_CALVF</name>
<reference evidence="1 2" key="1">
    <citation type="journal article" date="2016" name="Mol. Biol. Evol.">
        <title>Comparative Genomics of Early-Diverging Mushroom-Forming Fungi Provides Insights into the Origins of Lignocellulose Decay Capabilities.</title>
        <authorList>
            <person name="Nagy L.G."/>
            <person name="Riley R."/>
            <person name="Tritt A."/>
            <person name="Adam C."/>
            <person name="Daum C."/>
            <person name="Floudas D."/>
            <person name="Sun H."/>
            <person name="Yadav J.S."/>
            <person name="Pangilinan J."/>
            <person name="Larsson K.H."/>
            <person name="Matsuura K."/>
            <person name="Barry K."/>
            <person name="Labutti K."/>
            <person name="Kuo R."/>
            <person name="Ohm R.A."/>
            <person name="Bhattacharya S.S."/>
            <person name="Shirouzu T."/>
            <person name="Yoshinaga Y."/>
            <person name="Martin F.M."/>
            <person name="Grigoriev I.V."/>
            <person name="Hibbett D.S."/>
        </authorList>
    </citation>
    <scope>NUCLEOTIDE SEQUENCE [LARGE SCALE GENOMIC DNA]</scope>
    <source>
        <strain evidence="1 2">TUFC12733</strain>
    </source>
</reference>
<dbReference type="Gene3D" id="3.80.10.10">
    <property type="entry name" value="Ribonuclease Inhibitor"/>
    <property type="match status" value="1"/>
</dbReference>
<organism evidence="1 2">
    <name type="scientific">Calocera viscosa (strain TUFC12733)</name>
    <dbReference type="NCBI Taxonomy" id="1330018"/>
    <lineage>
        <taxon>Eukaryota</taxon>
        <taxon>Fungi</taxon>
        <taxon>Dikarya</taxon>
        <taxon>Basidiomycota</taxon>
        <taxon>Agaricomycotina</taxon>
        <taxon>Dacrymycetes</taxon>
        <taxon>Dacrymycetales</taxon>
        <taxon>Dacrymycetaceae</taxon>
        <taxon>Calocera</taxon>
    </lineage>
</organism>